<keyword evidence="3" id="KW-1185">Reference proteome</keyword>
<sequence>MKYRLKMCAGYFVSNVAGRKAGDCSQQEVSNRQDKSVKEDKVDAQITLVYGSFRALGCAHFSSHSYFNVQFKRSLLTPGPTSLTSLTLDGRKQMHAVCGRQSLPPAPPLPCSRLVEIEATAQCASRGRARPNTTRGHRGWRVSRDASFPIPQIPRVSRDP</sequence>
<name>A0AAV7TG68_PLEWA</name>
<dbReference type="EMBL" id="JANPWB010000006">
    <property type="protein sequence ID" value="KAJ1175578.1"/>
    <property type="molecule type" value="Genomic_DNA"/>
</dbReference>
<evidence type="ECO:0000256" key="1">
    <source>
        <dbReference type="SAM" id="MobiDB-lite"/>
    </source>
</evidence>
<evidence type="ECO:0000313" key="2">
    <source>
        <dbReference type="EMBL" id="KAJ1175578.1"/>
    </source>
</evidence>
<organism evidence="2 3">
    <name type="scientific">Pleurodeles waltl</name>
    <name type="common">Iberian ribbed newt</name>
    <dbReference type="NCBI Taxonomy" id="8319"/>
    <lineage>
        <taxon>Eukaryota</taxon>
        <taxon>Metazoa</taxon>
        <taxon>Chordata</taxon>
        <taxon>Craniata</taxon>
        <taxon>Vertebrata</taxon>
        <taxon>Euteleostomi</taxon>
        <taxon>Amphibia</taxon>
        <taxon>Batrachia</taxon>
        <taxon>Caudata</taxon>
        <taxon>Salamandroidea</taxon>
        <taxon>Salamandridae</taxon>
        <taxon>Pleurodelinae</taxon>
        <taxon>Pleurodeles</taxon>
    </lineage>
</organism>
<feature type="region of interest" description="Disordered" evidence="1">
    <location>
        <begin position="125"/>
        <end position="160"/>
    </location>
</feature>
<comment type="caution">
    <text evidence="2">The sequence shown here is derived from an EMBL/GenBank/DDBJ whole genome shotgun (WGS) entry which is preliminary data.</text>
</comment>
<dbReference type="AlphaFoldDB" id="A0AAV7TG68"/>
<evidence type="ECO:0000313" key="3">
    <source>
        <dbReference type="Proteomes" id="UP001066276"/>
    </source>
</evidence>
<dbReference type="Proteomes" id="UP001066276">
    <property type="component" value="Chromosome 3_2"/>
</dbReference>
<gene>
    <name evidence="2" type="ORF">NDU88_000865</name>
</gene>
<proteinExistence type="predicted"/>
<reference evidence="2" key="1">
    <citation type="journal article" date="2022" name="bioRxiv">
        <title>Sequencing and chromosome-scale assembly of the giantPleurodeles waltlgenome.</title>
        <authorList>
            <person name="Brown T."/>
            <person name="Elewa A."/>
            <person name="Iarovenko S."/>
            <person name="Subramanian E."/>
            <person name="Araus A.J."/>
            <person name="Petzold A."/>
            <person name="Susuki M."/>
            <person name="Suzuki K.-i.T."/>
            <person name="Hayashi T."/>
            <person name="Toyoda A."/>
            <person name="Oliveira C."/>
            <person name="Osipova E."/>
            <person name="Leigh N.D."/>
            <person name="Simon A."/>
            <person name="Yun M.H."/>
        </authorList>
    </citation>
    <scope>NUCLEOTIDE SEQUENCE</scope>
    <source>
        <strain evidence="2">20211129_DDA</strain>
        <tissue evidence="2">Liver</tissue>
    </source>
</reference>
<accession>A0AAV7TG68</accession>
<protein>
    <submittedName>
        <fullName evidence="2">Uncharacterized protein</fullName>
    </submittedName>
</protein>